<keyword evidence="3" id="KW-1185">Reference proteome</keyword>
<name>K9X7D2_9NOST</name>
<reference evidence="2 3" key="1">
    <citation type="submission" date="2012-06" db="EMBL/GenBank/DDBJ databases">
        <title>Finished plasmid 2 of genome of Cylindrospermum stagnale PCC 7417.</title>
        <authorList>
            <consortium name="US DOE Joint Genome Institute"/>
            <person name="Gugger M."/>
            <person name="Coursin T."/>
            <person name="Rippka R."/>
            <person name="Tandeau De Marsac N."/>
            <person name="Huntemann M."/>
            <person name="Wei C.-L."/>
            <person name="Han J."/>
            <person name="Detter J.C."/>
            <person name="Han C."/>
            <person name="Tapia R."/>
            <person name="Davenport K."/>
            <person name="Daligault H."/>
            <person name="Erkkila T."/>
            <person name="Gu W."/>
            <person name="Munk A.C.C."/>
            <person name="Teshima H."/>
            <person name="Xu Y."/>
            <person name="Chain P."/>
            <person name="Chen A."/>
            <person name="Krypides N."/>
            <person name="Mavromatis K."/>
            <person name="Markowitz V."/>
            <person name="Szeto E."/>
            <person name="Ivanova N."/>
            <person name="Mikhailova N."/>
            <person name="Ovchinnikova G."/>
            <person name="Pagani I."/>
            <person name="Pati A."/>
            <person name="Goodwin L."/>
            <person name="Peters L."/>
            <person name="Pitluck S."/>
            <person name="Woyke T."/>
            <person name="Kerfeld C."/>
        </authorList>
    </citation>
    <scope>NUCLEOTIDE SEQUENCE [LARGE SCALE GENOMIC DNA]</scope>
    <source>
        <strain evidence="2 3">PCC 7417</strain>
        <plasmid evidence="3">Plasmid pCYLST.02</plasmid>
    </source>
</reference>
<protein>
    <submittedName>
        <fullName evidence="2">Transposase</fullName>
    </submittedName>
</protein>
<dbReference type="eggNOG" id="COG3039">
    <property type="taxonomic scope" value="Bacteria"/>
</dbReference>
<dbReference type="PATRIC" id="fig|56107.3.peg.7313"/>
<evidence type="ECO:0000313" key="2">
    <source>
        <dbReference type="EMBL" id="AFZ28530.1"/>
    </source>
</evidence>
<evidence type="ECO:0000259" key="1">
    <source>
        <dbReference type="Pfam" id="PF05598"/>
    </source>
</evidence>
<keyword evidence="2" id="KW-0614">Plasmid</keyword>
<evidence type="ECO:0000313" key="3">
    <source>
        <dbReference type="Proteomes" id="UP000010475"/>
    </source>
</evidence>
<dbReference type="KEGG" id="csg:Cylst_6299"/>
<accession>K9X7D2</accession>
<dbReference type="Proteomes" id="UP000010475">
    <property type="component" value="Plasmid pCYLST.02"/>
</dbReference>
<gene>
    <name evidence="2" type="ORF">Cylst_6299</name>
</gene>
<geneLocation type="plasmid" evidence="2 3">
    <name>pCYLST.02</name>
</geneLocation>
<organism evidence="2 3">
    <name type="scientific">Cylindrospermum stagnale PCC 7417</name>
    <dbReference type="NCBI Taxonomy" id="56107"/>
    <lineage>
        <taxon>Bacteria</taxon>
        <taxon>Bacillati</taxon>
        <taxon>Cyanobacteriota</taxon>
        <taxon>Cyanophyceae</taxon>
        <taxon>Nostocales</taxon>
        <taxon>Nostocaceae</taxon>
        <taxon>Cylindrospermum</taxon>
    </lineage>
</organism>
<dbReference type="HOGENOM" id="CLU_1988948_0_0_3"/>
<sequence>MHPQNIPDIPQQTVEVARASFPKGNIYMKIRDTLGSIFEEEVFADLFPQNGQPAYAPWRLASVCIMQFMENLSDRQAADAVRGHIDWKYILSLFVRVACRRQVFPKQLDKSKFSQMGSQPFIGNL</sequence>
<dbReference type="AlphaFoldDB" id="K9X7D2"/>
<dbReference type="InterPro" id="IPR008490">
    <property type="entry name" value="Transposase_InsH_N"/>
</dbReference>
<proteinExistence type="predicted"/>
<dbReference type="EMBL" id="CP003644">
    <property type="protein sequence ID" value="AFZ28530.1"/>
    <property type="molecule type" value="Genomic_DNA"/>
</dbReference>
<feature type="domain" description="Transposase InsH N-terminal" evidence="1">
    <location>
        <begin position="17"/>
        <end position="93"/>
    </location>
</feature>
<dbReference type="Pfam" id="PF05598">
    <property type="entry name" value="DUF772"/>
    <property type="match status" value="1"/>
</dbReference>